<feature type="region of interest" description="Disordered" evidence="1">
    <location>
        <begin position="1"/>
        <end position="34"/>
    </location>
</feature>
<sequence length="1314" mass="141892">MVKRNEPGAGSKAQESKSHDLVKEPSFPLGSIGKGKSWQVEGDYEHYEEDGHPYVGLAPGASLWQDITLPVTANPVENGRPDYWLGCEYDTGRLTDCWLHVYDITGDEPGNLLHSRAMEGIQPEESEASDALVNWTTLPLLRIKDLASTIKVIRIKFIAGKGSNRLNLRNTDLDVRLPALAATLRLVVDPDGLKIEQTAPPYKFCHGAVHRFGISEVETDSWLHQKASLSWHGETLPREYALQANPPFNRGAPDEESFQQLEDATAWLVSSTAKPDTNSGVLALGISSYWQAEIREVAASVGDYVNDLSAIVGGDSALIIDDESANKATLTTTVSNHFAPERKVEKIPVEWWVNGRLLGTVPVDQQGQSQIDYKPEKGDEGDANQAEITAIVKNELGEASRQVKNLRVFTTSPWLDQVQVLLDGKEVDLKNLGLHLSRGDKARKLVLKPKAIPGNFFIGRDVMLASPGDSAGKLGISFEPSTARKMPESGLEWLIEGGSTSGLFTFEAKATGLSAPFVLKGVQMSQNLSDEADLTVSDATPSGAPLFWRTQAGSVALLPKKESPLADLGLETWLRFVKVNLEQSSIPASPAYEAKRSLMAAGLQWSLTGWAASSGVFGLEIHVEGFTKPWVVSKAVLLSKNLNDEAEIQLLQSPMLFERKVYQLVTVAVKDGSPLTGLGFKGVMEFLDGTVKQANMSAQPGFGSLNPLTSDGKLTWVLTGGDVSGTFGFEISVKDFNWPLRLDVGKALLMSTTLSDEADIKIEGSVPDDTVVFNRKKTYKVELVPKTGSPLGLSRLKGWSGTSLPSEPEVSVEREITPNGLKWEVTAPDSSRKFDLQLYMRGFRDQGLIIKDCLVLAEDLSEEAELQVTGSSAGGVGHFWRKTSGEVRLVPKSGSPLAGSALKATLMFVPVAGGITQAQLPATPNYKEPQPIAVSGSKWSLLPADVSGAFALEISVGKFSGSLKLEVGIVLSKLLADEAELRLSGNVWSAPFVLYRDYGYDDLMLQPKPGSPLGKATNFSGTLTFKSAGGLAQSDVSFTPAFNTSQPMTEKGLKWRLNTSGKSGKFGIEVKVEGLQGVLDVPKCFLISSNPADELTLVDPGSSNKLMVRGESDTSSFVVKWSASSPLIELGDELFLDASGNVDCLATAPQVGQRIKMTSAGSAAWQVTASGTNSGKRSISVMSKFMRGNGKSVSYRVHSKSAKDEIRIRFGGQLIPADQWGSEAMFNAQKALAIEAVSSALTGNDCKISYTVEGEQDKIYILPAAPRVFGGSVSYSVASDIWRIRTWTINFSFSIDGQSVNFSDKAFLRVKYTG</sequence>
<evidence type="ECO:0000313" key="3">
    <source>
        <dbReference type="Proteomes" id="UP000464480"/>
    </source>
</evidence>
<organism evidence="2 3">
    <name type="scientific">Pseudomonas putida</name>
    <name type="common">Arthrobacter siderocapsulatus</name>
    <dbReference type="NCBI Taxonomy" id="303"/>
    <lineage>
        <taxon>Bacteria</taxon>
        <taxon>Pseudomonadati</taxon>
        <taxon>Pseudomonadota</taxon>
        <taxon>Gammaproteobacteria</taxon>
        <taxon>Pseudomonadales</taxon>
        <taxon>Pseudomonadaceae</taxon>
        <taxon>Pseudomonas</taxon>
    </lineage>
</organism>
<dbReference type="EMBL" id="CP026115">
    <property type="protein sequence ID" value="QHG64569.2"/>
    <property type="molecule type" value="Genomic_DNA"/>
</dbReference>
<dbReference type="RefSeq" id="WP_159409940.1">
    <property type="nucleotide sequence ID" value="NZ_CP026115.2"/>
</dbReference>
<accession>A0A6I6XWU4</accession>
<evidence type="ECO:0000256" key="1">
    <source>
        <dbReference type="SAM" id="MobiDB-lite"/>
    </source>
</evidence>
<feature type="compositionally biased region" description="Basic and acidic residues" evidence="1">
    <location>
        <begin position="14"/>
        <end position="23"/>
    </location>
</feature>
<proteinExistence type="predicted"/>
<evidence type="ECO:0000313" key="2">
    <source>
        <dbReference type="EMBL" id="QHG64569.2"/>
    </source>
</evidence>
<dbReference type="Proteomes" id="UP000464480">
    <property type="component" value="Chromosome"/>
</dbReference>
<name>A0A6I6XWU4_PSEPU</name>
<reference evidence="2 3" key="1">
    <citation type="submission" date="2020-02" db="EMBL/GenBank/DDBJ databases">
        <title>Pseudomonas Putida W5 Complete Genome Assembly.</title>
        <authorList>
            <person name="Yuan Z.-C."/>
            <person name="Shaw G.A."/>
            <person name="Cusano A.D."/>
            <person name="Caddey B.J."/>
            <person name="Weselowski B.J."/>
        </authorList>
    </citation>
    <scope>NUCLEOTIDE SEQUENCE [LARGE SCALE GENOMIC DNA]</scope>
    <source>
        <strain evidence="2 3">W5</strain>
    </source>
</reference>
<gene>
    <name evidence="2" type="ORF">C2H86_09150</name>
</gene>
<protein>
    <submittedName>
        <fullName evidence="2">Uncharacterized protein</fullName>
    </submittedName>
</protein>